<protein>
    <recommendedName>
        <fullName evidence="1">Stage 0 sporulation protein A homolog</fullName>
    </recommendedName>
</protein>
<evidence type="ECO:0000313" key="13">
    <source>
        <dbReference type="Proteomes" id="UP001198962"/>
    </source>
</evidence>
<dbReference type="InterPro" id="IPR001789">
    <property type="entry name" value="Sig_transdc_resp-reg_receiver"/>
</dbReference>
<dbReference type="AlphaFoldDB" id="A0AAE3DH87"/>
<evidence type="ECO:0000256" key="1">
    <source>
        <dbReference type="ARBA" id="ARBA00018672"/>
    </source>
</evidence>
<sequence>MRILIVEDEHALAETLADLISGPGGDRSSNADIAENGLDGLELIRSGIYDAVILDVMLPGMNGFDILKQIRKEGISTPVLMLTARSELTDRVKGLDWGADYYLTKPFENEELLACLRSILRRPSTMIPENLQFGDLTLTPSASKLTCGEREVLLSAKELEMMRLLMQNIGQYLSKETLILKIWGYDGDVSSNSAEAYISFLRRKLKLLRSTVQICSARSIGYRLEQNQ</sequence>
<evidence type="ECO:0000259" key="11">
    <source>
        <dbReference type="PROSITE" id="PS51755"/>
    </source>
</evidence>
<evidence type="ECO:0000256" key="8">
    <source>
        <dbReference type="PROSITE-ProRule" id="PRU00169"/>
    </source>
</evidence>
<dbReference type="InterPro" id="IPR039420">
    <property type="entry name" value="WalR-like"/>
</dbReference>
<comment type="function">
    <text evidence="7">May play the central regulatory role in sporulation. It may be an element of the effector pathway responsible for the activation of sporulation genes in response to nutritional stress. Spo0A may act in concert with spo0H (a sigma factor) to control the expression of some genes that are critical to the sporulation process.</text>
</comment>
<evidence type="ECO:0000313" key="12">
    <source>
        <dbReference type="EMBL" id="MCC2163590.1"/>
    </source>
</evidence>
<dbReference type="InterPro" id="IPR036388">
    <property type="entry name" value="WH-like_DNA-bd_sf"/>
</dbReference>
<feature type="domain" description="Response regulatory" evidence="10">
    <location>
        <begin position="2"/>
        <end position="120"/>
    </location>
</feature>
<comment type="caution">
    <text evidence="12">The sequence shown here is derived from an EMBL/GenBank/DDBJ whole genome shotgun (WGS) entry which is preliminary data.</text>
</comment>
<dbReference type="GO" id="GO:0000156">
    <property type="term" value="F:phosphorelay response regulator activity"/>
    <property type="evidence" value="ECO:0007669"/>
    <property type="project" value="TreeGrafter"/>
</dbReference>
<gene>
    <name evidence="12" type="ORF">LKD32_01610</name>
</gene>
<dbReference type="Pfam" id="PF00486">
    <property type="entry name" value="Trans_reg_C"/>
    <property type="match status" value="1"/>
</dbReference>
<keyword evidence="6" id="KW-0804">Transcription</keyword>
<keyword evidence="13" id="KW-1185">Reference proteome</keyword>
<keyword evidence="3" id="KW-0902">Two-component regulatory system</keyword>
<dbReference type="Proteomes" id="UP001198962">
    <property type="component" value="Unassembled WGS sequence"/>
</dbReference>
<keyword evidence="4" id="KW-0805">Transcription regulation</keyword>
<dbReference type="InterPro" id="IPR011006">
    <property type="entry name" value="CheY-like_superfamily"/>
</dbReference>
<dbReference type="PROSITE" id="PS51755">
    <property type="entry name" value="OMPR_PHOB"/>
    <property type="match status" value="1"/>
</dbReference>
<dbReference type="Pfam" id="PF00072">
    <property type="entry name" value="Response_reg"/>
    <property type="match status" value="1"/>
</dbReference>
<keyword evidence="2 8" id="KW-0597">Phosphoprotein</keyword>
<dbReference type="GO" id="GO:0032993">
    <property type="term" value="C:protein-DNA complex"/>
    <property type="evidence" value="ECO:0007669"/>
    <property type="project" value="TreeGrafter"/>
</dbReference>
<evidence type="ECO:0000256" key="4">
    <source>
        <dbReference type="ARBA" id="ARBA00023015"/>
    </source>
</evidence>
<dbReference type="Gene3D" id="1.10.10.10">
    <property type="entry name" value="Winged helix-like DNA-binding domain superfamily/Winged helix DNA-binding domain"/>
    <property type="match status" value="1"/>
</dbReference>
<dbReference type="SUPFAM" id="SSF52172">
    <property type="entry name" value="CheY-like"/>
    <property type="match status" value="1"/>
</dbReference>
<dbReference type="Gene3D" id="3.40.50.2300">
    <property type="match status" value="1"/>
</dbReference>
<organism evidence="12 13">
    <name type="scientific">Brotaphodocola catenula</name>
    <dbReference type="NCBI Taxonomy" id="2885361"/>
    <lineage>
        <taxon>Bacteria</taxon>
        <taxon>Bacillati</taxon>
        <taxon>Bacillota</taxon>
        <taxon>Clostridia</taxon>
        <taxon>Lachnospirales</taxon>
        <taxon>Lachnospiraceae</taxon>
        <taxon>Brotaphodocola</taxon>
    </lineage>
</organism>
<feature type="modified residue" description="4-aspartylphosphate" evidence="8">
    <location>
        <position position="55"/>
    </location>
</feature>
<name>A0AAE3DH87_9FIRM</name>
<evidence type="ECO:0000256" key="7">
    <source>
        <dbReference type="ARBA" id="ARBA00024867"/>
    </source>
</evidence>
<evidence type="ECO:0000256" key="2">
    <source>
        <dbReference type="ARBA" id="ARBA00022553"/>
    </source>
</evidence>
<dbReference type="SMART" id="SM00862">
    <property type="entry name" value="Trans_reg_C"/>
    <property type="match status" value="1"/>
</dbReference>
<evidence type="ECO:0000256" key="6">
    <source>
        <dbReference type="ARBA" id="ARBA00023163"/>
    </source>
</evidence>
<dbReference type="EMBL" id="JAJEPU010000003">
    <property type="protein sequence ID" value="MCC2163590.1"/>
    <property type="molecule type" value="Genomic_DNA"/>
</dbReference>
<evidence type="ECO:0000259" key="10">
    <source>
        <dbReference type="PROSITE" id="PS50110"/>
    </source>
</evidence>
<dbReference type="PANTHER" id="PTHR48111:SF1">
    <property type="entry name" value="TWO-COMPONENT RESPONSE REGULATOR ORR33"/>
    <property type="match status" value="1"/>
</dbReference>
<feature type="domain" description="OmpR/PhoB-type" evidence="11">
    <location>
        <begin position="128"/>
        <end position="226"/>
    </location>
</feature>
<feature type="DNA-binding region" description="OmpR/PhoB-type" evidence="9">
    <location>
        <begin position="128"/>
        <end position="226"/>
    </location>
</feature>
<dbReference type="Gene3D" id="6.10.250.690">
    <property type="match status" value="1"/>
</dbReference>
<dbReference type="SMART" id="SM00448">
    <property type="entry name" value="REC"/>
    <property type="match status" value="1"/>
</dbReference>
<dbReference type="GO" id="GO:0006355">
    <property type="term" value="P:regulation of DNA-templated transcription"/>
    <property type="evidence" value="ECO:0007669"/>
    <property type="project" value="InterPro"/>
</dbReference>
<evidence type="ECO:0000256" key="3">
    <source>
        <dbReference type="ARBA" id="ARBA00023012"/>
    </source>
</evidence>
<evidence type="ECO:0000256" key="9">
    <source>
        <dbReference type="PROSITE-ProRule" id="PRU01091"/>
    </source>
</evidence>
<dbReference type="GO" id="GO:0005829">
    <property type="term" value="C:cytosol"/>
    <property type="evidence" value="ECO:0007669"/>
    <property type="project" value="TreeGrafter"/>
</dbReference>
<dbReference type="CDD" id="cd00383">
    <property type="entry name" value="trans_reg_C"/>
    <property type="match status" value="1"/>
</dbReference>
<evidence type="ECO:0000256" key="5">
    <source>
        <dbReference type="ARBA" id="ARBA00023125"/>
    </source>
</evidence>
<dbReference type="GO" id="GO:0000976">
    <property type="term" value="F:transcription cis-regulatory region binding"/>
    <property type="evidence" value="ECO:0007669"/>
    <property type="project" value="TreeGrafter"/>
</dbReference>
<accession>A0AAE3DH87</accession>
<proteinExistence type="predicted"/>
<dbReference type="PANTHER" id="PTHR48111">
    <property type="entry name" value="REGULATOR OF RPOS"/>
    <property type="match status" value="1"/>
</dbReference>
<dbReference type="InterPro" id="IPR001867">
    <property type="entry name" value="OmpR/PhoB-type_DNA-bd"/>
</dbReference>
<keyword evidence="5 9" id="KW-0238">DNA-binding</keyword>
<reference evidence="12" key="1">
    <citation type="submission" date="2021-10" db="EMBL/GenBank/DDBJ databases">
        <title>Anaerobic single-cell dispensing facilitates the cultivation of human gut bacteria.</title>
        <authorList>
            <person name="Afrizal A."/>
        </authorList>
    </citation>
    <scope>NUCLEOTIDE SEQUENCE</scope>
    <source>
        <strain evidence="12">CLA-AA-H274</strain>
    </source>
</reference>
<dbReference type="PROSITE" id="PS50110">
    <property type="entry name" value="RESPONSE_REGULATORY"/>
    <property type="match status" value="1"/>
</dbReference>
<dbReference type="RefSeq" id="WP_308450425.1">
    <property type="nucleotide sequence ID" value="NZ_JAJEPU010000003.1"/>
</dbReference>